<dbReference type="EMBL" id="CP013690">
    <property type="protein sequence ID" value="ALU26181.1"/>
    <property type="molecule type" value="Genomic_DNA"/>
</dbReference>
<dbReference type="GO" id="GO:0005524">
    <property type="term" value="F:ATP binding"/>
    <property type="evidence" value="ECO:0007669"/>
    <property type="project" value="InterPro"/>
</dbReference>
<dbReference type="InterPro" id="IPR051396">
    <property type="entry name" value="Bact_Antivir_Def_Nuclease"/>
</dbReference>
<proteinExistence type="predicted"/>
<reference evidence="2 3" key="1">
    <citation type="journal article" date="2016" name="J. Zhejiang Univ. Sci. B">
        <title>Antibiotic resistance mechanisms of Myroides sp.</title>
        <authorList>
            <person name="Hu S."/>
            <person name="Yuan S."/>
            <person name="Qu H."/>
            <person name="Jiang T."/>
            <person name="Zhou Y."/>
            <person name="Wang M."/>
            <person name="Ming D."/>
        </authorList>
    </citation>
    <scope>NUCLEOTIDE SEQUENCE [LARGE SCALE GENOMIC DNA]</scope>
    <source>
        <strain evidence="2 3">PR63039</strain>
    </source>
</reference>
<protein>
    <recommendedName>
        <fullName evidence="1">ATPase AAA-type core domain-containing protein</fullName>
    </recommendedName>
</protein>
<evidence type="ECO:0000313" key="3">
    <source>
        <dbReference type="Proteomes" id="UP000069030"/>
    </source>
</evidence>
<dbReference type="PANTHER" id="PTHR43581:SF4">
    <property type="entry name" value="ATP_GTP PHOSPHATASE"/>
    <property type="match status" value="1"/>
</dbReference>
<sequence length="1522" mass="179721">MIYFHYTKTFLDQYGNDSAMIQSLDRFFERNTERDNLSGIGKISCFTNSLFVLRNKRPFFEIILEEKNLNIGDTKIVVYFVRAKKNAKKELQEFTDLRDGKWLDKNPFDIQDQIDFTEYLTELLLKTVEEYDKIPTELVQWQDEYHLNIVHDIYESVYWVNFATSNSHSDGMRVEDSKLFLQGLKSIVVQKKLGNELHRFNQTSFYHFHSDELNIEIYYMITLIDNRNIYILFGGGHSISQKVYIHQIKGFFEQIFTKKLSTLQDISEFCFRAYPSWALKDDDLWTKIQKNSEIGNLSLLPEQTNFLKDFTFPKYINGQAGSGKSTILYYLFANIYYYKCAGSIKGEVLFITENEKLLEYTVRSIYELILNNPEFQLTIEDTDILNLRKHFFSFKNFLFSFLSAEDQVFFTEKLYLDFPKFKQLYINSKISQTLKKRFSAELIWFVTTTYIYGQSLSNKITSSNYEDTMPKDGKEIIPFKEFEVLEKEIIEVFFYKLIEEEKYWTKTTLIQYLITNNLVNTNYEVIFCDESQDFTKIELEFLISISQYSQYNLSEVKQYPIVFAGDALQTVNPTGFRSEVLTSMIYKSLTDPLIGFNLNQKDLSFTPKYNYRSSSTIVTMSNIIQYWRKIKLGENIKEPQEAKRKSLIHQNLTIFLTYDDFLNNDNIQAKVQFKTIIVPVNSEEIEDYIEKYEILKKFKNIISAIDAKGLDFSEVIIWGFGDYYSSHELGIYEEKYLFNKLYVAITRSRNELIIIDSQGSKDFFWDEIINYYISSSWNENSTIKLQKINDLMISDGNEIIQSSENIVEEDAREQLKLGKLNNNISLLTIAANHFIKIGKVDLYYLTLGYIEDLNKNFAKAADYYLNKELRGNIEAKENAIISLWNEREFKKIRSINFTDNILFRVVIALIDSFEYRNNYLNDEDIKLMFNNLELLSKLINKTEWKNDFKEYLVNNIFVFPDTNISIYELTTKLFKNQIERSLKVDIAKLFYDQQKFKEALQVYSELQIKDAVVYLCEAELAIKYRDYEKVITSYGKLIYEDFAKNKKFVINKVEIANKLFEYYINNIYEKGLIFKDLYSHIYIFIAKLYSGKFTLDQDIIDYHEILRIFSVEQKEVELFSFFSYLLKEKKFTIYIYNVVIYDWAKLYINFYETEQGLTDLNDEYKVLCKIHNISYAPFTIKEIENSFKSKHFNSIRIKNFKQYDDIVLKDLGSINLIVGDNNIGKTTLLEALLINEDIKKTKLNLICSYIERAKIIPEKDEFSQEIRYHYNISHDCFKNILPNQSLLNPLFEFNRGKEIHKLNLFINREISEVSIHHSYKIFNLANFSESTKLDLNNLPLMPLQAYGKGYGQDLAFYYDKYILKNEQFVEKEFLRGLNVFIENAVSVVIDAYNNILIRTSNSNILQPLHSFGDGANKLFRILILLTIHKGEVLLLDEIDAGIHFSRFAHFWKVLLDISKITNTQIFATTHNLECIYFLREAAENDQNIVRVIQLIKTNRIKAITYDYENFDIALNKDIELRG</sequence>
<feature type="domain" description="ATPase AAA-type core" evidence="1">
    <location>
        <begin position="1214"/>
        <end position="1472"/>
    </location>
</feature>
<name>A0AAI8G4X9_9FLAO</name>
<dbReference type="Pfam" id="PF13304">
    <property type="entry name" value="AAA_21"/>
    <property type="match status" value="1"/>
</dbReference>
<organism evidence="2 3">
    <name type="scientific">Myroides odoratimimus</name>
    <dbReference type="NCBI Taxonomy" id="76832"/>
    <lineage>
        <taxon>Bacteria</taxon>
        <taxon>Pseudomonadati</taxon>
        <taxon>Bacteroidota</taxon>
        <taxon>Flavobacteriia</taxon>
        <taxon>Flavobacteriales</taxon>
        <taxon>Flavobacteriaceae</taxon>
        <taxon>Myroides</taxon>
    </lineage>
</organism>
<gene>
    <name evidence="2" type="ORF">AS202_08465</name>
</gene>
<accession>A0AAI8G4X9</accession>
<dbReference type="Gene3D" id="3.40.50.300">
    <property type="entry name" value="P-loop containing nucleotide triphosphate hydrolases"/>
    <property type="match status" value="4"/>
</dbReference>
<evidence type="ECO:0000259" key="1">
    <source>
        <dbReference type="Pfam" id="PF13304"/>
    </source>
</evidence>
<dbReference type="InterPro" id="IPR027417">
    <property type="entry name" value="P-loop_NTPase"/>
</dbReference>
<dbReference type="PANTHER" id="PTHR43581">
    <property type="entry name" value="ATP/GTP PHOSPHATASE"/>
    <property type="match status" value="1"/>
</dbReference>
<dbReference type="KEGG" id="mod:AS202_08465"/>
<dbReference type="InterPro" id="IPR003959">
    <property type="entry name" value="ATPase_AAA_core"/>
</dbReference>
<dbReference type="GO" id="GO:0016887">
    <property type="term" value="F:ATP hydrolysis activity"/>
    <property type="evidence" value="ECO:0007669"/>
    <property type="project" value="InterPro"/>
</dbReference>
<evidence type="ECO:0000313" key="2">
    <source>
        <dbReference type="EMBL" id="ALU26181.1"/>
    </source>
</evidence>
<dbReference type="Proteomes" id="UP000069030">
    <property type="component" value="Chromosome"/>
</dbReference>
<dbReference type="SUPFAM" id="SSF52540">
    <property type="entry name" value="P-loop containing nucleoside triphosphate hydrolases"/>
    <property type="match status" value="2"/>
</dbReference>